<protein>
    <submittedName>
        <fullName evidence="1">Uncharacterized protein</fullName>
    </submittedName>
</protein>
<proteinExistence type="predicted"/>
<dbReference type="PROSITE" id="PS51257">
    <property type="entry name" value="PROKAR_LIPOPROTEIN"/>
    <property type="match status" value="1"/>
</dbReference>
<gene>
    <name evidence="1" type="ORF">COA96_03805</name>
</gene>
<evidence type="ECO:0000313" key="1">
    <source>
        <dbReference type="EMBL" id="PCJ27319.1"/>
    </source>
</evidence>
<accession>A0A2A5B707</accession>
<comment type="caution">
    <text evidence="1">The sequence shown here is derived from an EMBL/GenBank/DDBJ whole genome shotgun (WGS) entry which is preliminary data.</text>
</comment>
<evidence type="ECO:0000313" key="2">
    <source>
        <dbReference type="Proteomes" id="UP000218327"/>
    </source>
</evidence>
<dbReference type="Proteomes" id="UP000218327">
    <property type="component" value="Unassembled WGS sequence"/>
</dbReference>
<organism evidence="1 2">
    <name type="scientific">SAR86 cluster bacterium</name>
    <dbReference type="NCBI Taxonomy" id="2030880"/>
    <lineage>
        <taxon>Bacteria</taxon>
        <taxon>Pseudomonadati</taxon>
        <taxon>Pseudomonadota</taxon>
        <taxon>Gammaproteobacteria</taxon>
        <taxon>SAR86 cluster</taxon>
    </lineage>
</organism>
<name>A0A2A5B707_9GAMM</name>
<dbReference type="AlphaFoldDB" id="A0A2A5B707"/>
<sequence length="179" mass="20423">MLKRSTSPRFLSLLTVVLALSACSSISIPYKAYLGDPRQDMQLATVEGASFSRLEYINRYIDTVRFMTVDDIPISNSDRHESIQITPGFHELRVYFSWDMGSQRGLAPAMVDYARTRDHISRTLRFNARAGELYIVKAEPTFSARYKDITTLSHVDFWVEDQAGNEIVSKEEGRFVSVQ</sequence>
<dbReference type="EMBL" id="NVVJ01000007">
    <property type="protein sequence ID" value="PCJ27319.1"/>
    <property type="molecule type" value="Genomic_DNA"/>
</dbReference>
<reference evidence="2" key="1">
    <citation type="submission" date="2017-08" db="EMBL/GenBank/DDBJ databases">
        <title>A dynamic microbial community with high functional redundancy inhabits the cold, oxic subseafloor aquifer.</title>
        <authorList>
            <person name="Tully B.J."/>
            <person name="Wheat C.G."/>
            <person name="Glazer B.T."/>
            <person name="Huber J.A."/>
        </authorList>
    </citation>
    <scope>NUCLEOTIDE SEQUENCE [LARGE SCALE GENOMIC DNA]</scope>
</reference>